<feature type="region of interest" description="Disordered" evidence="1">
    <location>
        <begin position="232"/>
        <end position="275"/>
    </location>
</feature>
<evidence type="ECO:0000313" key="3">
    <source>
        <dbReference type="EMBL" id="KAJ2931484.1"/>
    </source>
</evidence>
<evidence type="ECO:0000256" key="2">
    <source>
        <dbReference type="SAM" id="Phobius"/>
    </source>
</evidence>
<feature type="region of interest" description="Disordered" evidence="1">
    <location>
        <begin position="288"/>
        <end position="353"/>
    </location>
</feature>
<evidence type="ECO:0000313" key="4">
    <source>
        <dbReference type="Proteomes" id="UP001140091"/>
    </source>
</evidence>
<protein>
    <submittedName>
        <fullName evidence="3">Uncharacterized protein</fullName>
    </submittedName>
</protein>
<organism evidence="3 4">
    <name type="scientific">Candolleomyces eurysporus</name>
    <dbReference type="NCBI Taxonomy" id="2828524"/>
    <lineage>
        <taxon>Eukaryota</taxon>
        <taxon>Fungi</taxon>
        <taxon>Dikarya</taxon>
        <taxon>Basidiomycota</taxon>
        <taxon>Agaricomycotina</taxon>
        <taxon>Agaricomycetes</taxon>
        <taxon>Agaricomycetidae</taxon>
        <taxon>Agaricales</taxon>
        <taxon>Agaricineae</taxon>
        <taxon>Psathyrellaceae</taxon>
        <taxon>Candolleomyces</taxon>
    </lineage>
</organism>
<feature type="compositionally biased region" description="Basic and acidic residues" evidence="1">
    <location>
        <begin position="245"/>
        <end position="258"/>
    </location>
</feature>
<feature type="compositionally biased region" description="Basic and acidic residues" evidence="1">
    <location>
        <begin position="302"/>
        <end position="312"/>
    </location>
</feature>
<name>A0A9W8JEQ6_9AGAR</name>
<feature type="non-terminal residue" evidence="3">
    <location>
        <position position="1"/>
    </location>
</feature>
<dbReference type="Proteomes" id="UP001140091">
    <property type="component" value="Unassembled WGS sequence"/>
</dbReference>
<keyword evidence="2" id="KW-0812">Transmembrane</keyword>
<feature type="transmembrane region" description="Helical" evidence="2">
    <location>
        <begin position="152"/>
        <end position="175"/>
    </location>
</feature>
<gene>
    <name evidence="3" type="ORF">H1R20_g5627</name>
</gene>
<sequence>MPFSYREWILGGKTFCCCLPVRFGVIAMSAIGILVAGLLSIVLWFQVSAPAASMTTGERAAFVVAGLVETILFLASILGFVGSIVQKQSFIQTYAYILYGHFFLNIGAAAYLGYVVIDFQRNATRVGCDETIIDDEAQNDCRGLLRITATVYIVIAAIVLLAELYGAIIVTRWLNYVQRDKREKRMLRESKRATDSAFSLRPLNRSFYDDSRATSSVYLPLGQRDEEFDPYAEVPRSAPSQHSRFATDRTLVNDDDLRPPPPIEVGYGGGSWTHRDISEEEKSRIELAERDSTTVSLADLTEAEKERRRSEIKSPYGPPSAEEDTESESLPQYVATFPEPQHTPPGQPESLLR</sequence>
<keyword evidence="2" id="KW-1133">Transmembrane helix</keyword>
<feature type="transmembrane region" description="Helical" evidence="2">
    <location>
        <begin position="21"/>
        <end position="45"/>
    </location>
</feature>
<feature type="transmembrane region" description="Helical" evidence="2">
    <location>
        <begin position="60"/>
        <end position="84"/>
    </location>
</feature>
<evidence type="ECO:0000256" key="1">
    <source>
        <dbReference type="SAM" id="MobiDB-lite"/>
    </source>
</evidence>
<dbReference type="AlphaFoldDB" id="A0A9W8JEQ6"/>
<feature type="transmembrane region" description="Helical" evidence="2">
    <location>
        <begin position="96"/>
        <end position="117"/>
    </location>
</feature>
<accession>A0A9W8JEQ6</accession>
<dbReference type="EMBL" id="JANBPK010000807">
    <property type="protein sequence ID" value="KAJ2931484.1"/>
    <property type="molecule type" value="Genomic_DNA"/>
</dbReference>
<comment type="caution">
    <text evidence="3">The sequence shown here is derived from an EMBL/GenBank/DDBJ whole genome shotgun (WGS) entry which is preliminary data.</text>
</comment>
<dbReference type="OrthoDB" id="3249582at2759"/>
<keyword evidence="2" id="KW-0472">Membrane</keyword>
<keyword evidence="4" id="KW-1185">Reference proteome</keyword>
<proteinExistence type="predicted"/>
<reference evidence="3" key="1">
    <citation type="submission" date="2022-06" db="EMBL/GenBank/DDBJ databases">
        <title>Genome Sequence of Candolleomyces eurysporus.</title>
        <authorList>
            <person name="Buettner E."/>
        </authorList>
    </citation>
    <scope>NUCLEOTIDE SEQUENCE</scope>
    <source>
        <strain evidence="3">VTCC 930004</strain>
    </source>
</reference>